<dbReference type="Pfam" id="PF00501">
    <property type="entry name" value="AMP-binding"/>
    <property type="match status" value="1"/>
</dbReference>
<dbReference type="PANTHER" id="PTHR43201">
    <property type="entry name" value="ACYL-COA SYNTHETASE"/>
    <property type="match status" value="1"/>
</dbReference>
<proteinExistence type="inferred from homology"/>
<dbReference type="STRING" id="399736.SAMN04489720_2933"/>
<feature type="domain" description="AMP-dependent synthetase/ligase" evidence="2">
    <location>
        <begin position="168"/>
        <end position="363"/>
    </location>
</feature>
<reference evidence="4" key="1">
    <citation type="submission" date="2016-10" db="EMBL/GenBank/DDBJ databases">
        <authorList>
            <person name="Varghese N."/>
            <person name="Submissions S."/>
        </authorList>
    </citation>
    <scope>NUCLEOTIDE SEQUENCE [LARGE SCALE GENOMIC DNA]</scope>
    <source>
        <strain evidence="4">DSM 22002</strain>
    </source>
</reference>
<comment type="similarity">
    <text evidence="1">Belongs to the ATP-dependent AMP-binding enzyme family.</text>
</comment>
<evidence type="ECO:0000313" key="4">
    <source>
        <dbReference type="Proteomes" id="UP000198822"/>
    </source>
</evidence>
<evidence type="ECO:0000256" key="1">
    <source>
        <dbReference type="ARBA" id="ARBA00006432"/>
    </source>
</evidence>
<gene>
    <name evidence="3" type="ORF">SAMN04489720_2933</name>
</gene>
<dbReference type="GO" id="GO:0031956">
    <property type="term" value="F:medium-chain fatty acid-CoA ligase activity"/>
    <property type="evidence" value="ECO:0007669"/>
    <property type="project" value="TreeGrafter"/>
</dbReference>
<dbReference type="GO" id="GO:0006631">
    <property type="term" value="P:fatty acid metabolic process"/>
    <property type="evidence" value="ECO:0007669"/>
    <property type="project" value="TreeGrafter"/>
</dbReference>
<dbReference type="EMBL" id="LT629695">
    <property type="protein sequence ID" value="SDH93793.1"/>
    <property type="molecule type" value="Genomic_DNA"/>
</dbReference>
<dbReference type="Proteomes" id="UP000198822">
    <property type="component" value="Chromosome I"/>
</dbReference>
<dbReference type="AlphaFoldDB" id="A0A1G8GHE5"/>
<organism evidence="3 4">
    <name type="scientific">Agrococcus jejuensis</name>
    <dbReference type="NCBI Taxonomy" id="399736"/>
    <lineage>
        <taxon>Bacteria</taxon>
        <taxon>Bacillati</taxon>
        <taxon>Actinomycetota</taxon>
        <taxon>Actinomycetes</taxon>
        <taxon>Micrococcales</taxon>
        <taxon>Microbacteriaceae</taxon>
        <taxon>Agrococcus</taxon>
    </lineage>
</organism>
<evidence type="ECO:0000259" key="2">
    <source>
        <dbReference type="Pfam" id="PF00501"/>
    </source>
</evidence>
<protein>
    <submittedName>
        <fullName evidence="3">Acyl-CoA synthetase (AMP-forming)/AMP-acid ligase II</fullName>
    </submittedName>
</protein>
<dbReference type="PANTHER" id="PTHR43201:SF8">
    <property type="entry name" value="ACYL-COA SYNTHETASE FAMILY MEMBER 3"/>
    <property type="match status" value="1"/>
</dbReference>
<dbReference type="InterPro" id="IPR042099">
    <property type="entry name" value="ANL_N_sf"/>
</dbReference>
<dbReference type="Gene3D" id="3.40.50.12780">
    <property type="entry name" value="N-terminal domain of ligase-like"/>
    <property type="match status" value="1"/>
</dbReference>
<keyword evidence="3" id="KW-0436">Ligase</keyword>
<sequence length="395" mass="42176">MCHRYPDRMRLPLSPRDARALARALRRRGPTLAALTEAGAHRFGSRTALVVGDAAWSFADLWGDAERLAAHWHREVLDHPRAVVAACEGPSLVLSVLAAGRLGLDAWLANPRRDTALDRVIPRDALLVHQGDAPEWHAGPTVAAKDALEQARVPQPRLAGTRRIGRLVLMTAGTTGTPAPHVTKPFGVRGMRQLEGLHRRVGIASTDTVLGCSPLHHGHGLQLLAATLMTGATLVSSPYTRPATRVRLMRERGATMVSGVPTQLERLVAYVEESGEAPSLRRIVAGSEPLTPELVVRLHAAWGPIVMNAYGTTETGTVAVASPDEVAAHPASVGRPLPGTEIGIVGHARGSDAEGRVWLRGAGRTVITDDRGRIDDGRLTLLGRMSPEDDLAIGT</sequence>
<keyword evidence="4" id="KW-1185">Reference proteome</keyword>
<dbReference type="InterPro" id="IPR000873">
    <property type="entry name" value="AMP-dep_synth/lig_dom"/>
</dbReference>
<dbReference type="SUPFAM" id="SSF56801">
    <property type="entry name" value="Acetyl-CoA synthetase-like"/>
    <property type="match status" value="1"/>
</dbReference>
<accession>A0A1G8GHE5</accession>
<evidence type="ECO:0000313" key="3">
    <source>
        <dbReference type="EMBL" id="SDH93793.1"/>
    </source>
</evidence>
<name>A0A1G8GHE5_9MICO</name>